<protein>
    <submittedName>
        <fullName evidence="1">Uncharacterized protein</fullName>
    </submittedName>
</protein>
<dbReference type="EMBL" id="JABFTP020000001">
    <property type="protein sequence ID" value="KAL3265229.1"/>
    <property type="molecule type" value="Genomic_DNA"/>
</dbReference>
<comment type="caution">
    <text evidence="1">The sequence shown here is derived from an EMBL/GenBank/DDBJ whole genome shotgun (WGS) entry which is preliminary data.</text>
</comment>
<organism evidence="1 2">
    <name type="scientific">Cryptolaemus montrouzieri</name>
    <dbReference type="NCBI Taxonomy" id="559131"/>
    <lineage>
        <taxon>Eukaryota</taxon>
        <taxon>Metazoa</taxon>
        <taxon>Ecdysozoa</taxon>
        <taxon>Arthropoda</taxon>
        <taxon>Hexapoda</taxon>
        <taxon>Insecta</taxon>
        <taxon>Pterygota</taxon>
        <taxon>Neoptera</taxon>
        <taxon>Endopterygota</taxon>
        <taxon>Coleoptera</taxon>
        <taxon>Polyphaga</taxon>
        <taxon>Cucujiformia</taxon>
        <taxon>Coccinelloidea</taxon>
        <taxon>Coccinellidae</taxon>
        <taxon>Scymninae</taxon>
        <taxon>Scymnini</taxon>
        <taxon>Cryptolaemus</taxon>
    </lineage>
</organism>
<proteinExistence type="predicted"/>
<gene>
    <name evidence="1" type="ORF">HHI36_009443</name>
</gene>
<reference evidence="1 2" key="1">
    <citation type="journal article" date="2021" name="BMC Biol.">
        <title>Horizontally acquired antibacterial genes associated with adaptive radiation of ladybird beetles.</title>
        <authorList>
            <person name="Li H.S."/>
            <person name="Tang X.F."/>
            <person name="Huang Y.H."/>
            <person name="Xu Z.Y."/>
            <person name="Chen M.L."/>
            <person name="Du X.Y."/>
            <person name="Qiu B.Y."/>
            <person name="Chen P.T."/>
            <person name="Zhang W."/>
            <person name="Slipinski A."/>
            <person name="Escalona H.E."/>
            <person name="Waterhouse R.M."/>
            <person name="Zwick A."/>
            <person name="Pang H."/>
        </authorList>
    </citation>
    <scope>NUCLEOTIDE SEQUENCE [LARGE SCALE GENOMIC DNA]</scope>
    <source>
        <strain evidence="1">SYSU2018</strain>
    </source>
</reference>
<accession>A0ABD2MFV6</accession>
<dbReference type="Proteomes" id="UP001516400">
    <property type="component" value="Unassembled WGS sequence"/>
</dbReference>
<keyword evidence="2" id="KW-1185">Reference proteome</keyword>
<dbReference type="AlphaFoldDB" id="A0ABD2MFV6"/>
<sequence length="337" mass="40198">MMEVQDIIKEFHNLQGVLLREKNKSFHSLLRKVEDSGSASVLQNIKELVPVTYLEETFKVEFLIYFKKSEDLLNVLTSGDEIRSCKIVRQDWFIKDLLKKFSSSELIVKLFSKLSLSIRLKILKRLVINIKDENRIDELFETLHRTYGLKIALVLLPGCSNEKIKDHLKKNIPSLSASQLKLLFNKDKTIIATYFEEMEKNGENLDDYKWKSFFNYMGRMDPSFYFEIADKYKLYKRKLGRKSTKKFIDMEREKVLNKPEDYSRSLRSDALVRKLGKDFPKFYEKSLPSSIHDFRYCHVKNLIRYYTKNKRYELYCNAFESRYNKSLRIISNIWIKD</sequence>
<evidence type="ECO:0000313" key="1">
    <source>
        <dbReference type="EMBL" id="KAL3265229.1"/>
    </source>
</evidence>
<name>A0ABD2MFV6_9CUCU</name>
<evidence type="ECO:0000313" key="2">
    <source>
        <dbReference type="Proteomes" id="UP001516400"/>
    </source>
</evidence>